<accession>A0ABT3T6G7</accession>
<gene>
    <name evidence="1" type="ORF">EYC82_10980</name>
</gene>
<proteinExistence type="predicted"/>
<organism evidence="1 2">
    <name type="scientific">Candidatus Marimicrobium litorale</name>
    <dbReference type="NCBI Taxonomy" id="2518991"/>
    <lineage>
        <taxon>Bacteria</taxon>
        <taxon>Pseudomonadati</taxon>
        <taxon>Pseudomonadota</taxon>
        <taxon>Gammaproteobacteria</taxon>
        <taxon>Cellvibrionales</taxon>
        <taxon>Halieaceae</taxon>
        <taxon>Marimicrobium</taxon>
    </lineage>
</organism>
<dbReference type="EMBL" id="SHNO01000001">
    <property type="protein sequence ID" value="MCX2977877.1"/>
    <property type="molecule type" value="Genomic_DNA"/>
</dbReference>
<dbReference type="Pfam" id="PF11383">
    <property type="entry name" value="DUF3187"/>
    <property type="match status" value="1"/>
</dbReference>
<protein>
    <submittedName>
        <fullName evidence="1">DUF3187 family protein</fullName>
    </submittedName>
</protein>
<evidence type="ECO:0000313" key="2">
    <source>
        <dbReference type="Proteomes" id="UP001143304"/>
    </source>
</evidence>
<name>A0ABT3T6G7_9GAMM</name>
<evidence type="ECO:0000313" key="1">
    <source>
        <dbReference type="EMBL" id="MCX2977877.1"/>
    </source>
</evidence>
<dbReference type="Proteomes" id="UP001143304">
    <property type="component" value="Unassembled WGS sequence"/>
</dbReference>
<dbReference type="InterPro" id="IPR021523">
    <property type="entry name" value="DUF3187"/>
</dbReference>
<sequence length="355" mass="39053">MASCFDLLWWSRCVHREGYILRGSNDYSSLSRALSCGLLALGVSWPAVASEPLYAKNLSPVTGLFGLPSQRDARATPRGAFAGALHASVASHYVNDGKGDEFLNLDGETQRFALEIRYGLADSWDVQLEVPWVDQSGGDLDRLIDDWHDLWGMSDGGRSDVPRDQLDYRYLSPQGGFSLQDSASGIGDVSLSANWAFHSDEKAAASLVLGYKFGTGDDDEFTGSGADDAFVALRFSGDHLSQLPLAWHAQVGYLRAGESDVVEDLQHRDLWFAGLTMDWRVATRWSVLVQLDANRAPLDSEITGVGDDAVMLTVGTRWQFTPHWSAEISVIEDIRVETAPDVTFQAGLRYRPSRD</sequence>
<reference evidence="1" key="1">
    <citation type="submission" date="2019-02" db="EMBL/GenBank/DDBJ databases">
        <authorList>
            <person name="Li S.-H."/>
        </authorList>
    </citation>
    <scope>NUCLEOTIDE SEQUENCE</scope>
    <source>
        <strain evidence="1">IMCC11814</strain>
    </source>
</reference>
<keyword evidence="2" id="KW-1185">Reference proteome</keyword>
<comment type="caution">
    <text evidence="1">The sequence shown here is derived from an EMBL/GenBank/DDBJ whole genome shotgun (WGS) entry which is preliminary data.</text>
</comment>